<accession>A0A8H5Q3X9</accession>
<dbReference type="GeneID" id="59317839"/>
<dbReference type="AlphaFoldDB" id="A0A8H5Q3X9"/>
<evidence type="ECO:0000313" key="3">
    <source>
        <dbReference type="Proteomes" id="UP000547976"/>
    </source>
</evidence>
<keyword evidence="3" id="KW-1185">Reference proteome</keyword>
<evidence type="ECO:0000313" key="2">
    <source>
        <dbReference type="EMBL" id="KAF5607708.1"/>
    </source>
</evidence>
<reference evidence="2 3" key="1">
    <citation type="submission" date="2020-05" db="EMBL/GenBank/DDBJ databases">
        <title>Identification and distribution of gene clusters putatively required for synthesis of sphingolipid metabolism inhibitors in phylogenetically diverse species of the filamentous fungus Fusarium.</title>
        <authorList>
            <person name="Kim H.-S."/>
            <person name="Busman M."/>
            <person name="Brown D.W."/>
            <person name="Divon H."/>
            <person name="Uhlig S."/>
            <person name="Proctor R.H."/>
        </authorList>
    </citation>
    <scope>NUCLEOTIDE SEQUENCE [LARGE SCALE GENOMIC DNA]</scope>
    <source>
        <strain evidence="2 3">NRRL 66333</strain>
    </source>
</reference>
<feature type="compositionally biased region" description="Low complexity" evidence="1">
    <location>
        <begin position="146"/>
        <end position="158"/>
    </location>
</feature>
<comment type="caution">
    <text evidence="2">The sequence shown here is derived from an EMBL/GenBank/DDBJ whole genome shotgun (WGS) entry which is preliminary data.</text>
</comment>
<dbReference type="EMBL" id="JAAOAV010000047">
    <property type="protein sequence ID" value="KAF5607708.1"/>
    <property type="molecule type" value="Genomic_DNA"/>
</dbReference>
<gene>
    <name evidence="2" type="ORF">FSUBG_5065</name>
</gene>
<sequence length="158" mass="17471">CYAGDIRQVDRQINDQSFFSPTVTKRQQTLETTDPVANWPIGLSSSLQVPESCTNSPLPNPDGYDCTLISQNQAELIAGWWPHIHHGHGWNKDKYGTSRIREKPMEYRQIHVGVYPWAEPVSTGHGVDYVSTVYEVDKPPTPSQAPPGSSGIGPLSSL</sequence>
<feature type="region of interest" description="Disordered" evidence="1">
    <location>
        <begin position="137"/>
        <end position="158"/>
    </location>
</feature>
<name>A0A8H5Q3X9_GIBSU</name>
<protein>
    <submittedName>
        <fullName evidence="2">Uncharacterized protein</fullName>
    </submittedName>
</protein>
<organism evidence="2 3">
    <name type="scientific">Gibberella subglutinans</name>
    <name type="common">Fusarium subglutinans</name>
    <dbReference type="NCBI Taxonomy" id="42677"/>
    <lineage>
        <taxon>Eukaryota</taxon>
        <taxon>Fungi</taxon>
        <taxon>Dikarya</taxon>
        <taxon>Ascomycota</taxon>
        <taxon>Pezizomycotina</taxon>
        <taxon>Sordariomycetes</taxon>
        <taxon>Hypocreomycetidae</taxon>
        <taxon>Hypocreales</taxon>
        <taxon>Nectriaceae</taxon>
        <taxon>Fusarium</taxon>
        <taxon>Fusarium fujikuroi species complex</taxon>
    </lineage>
</organism>
<dbReference type="Proteomes" id="UP000547976">
    <property type="component" value="Unassembled WGS sequence"/>
</dbReference>
<dbReference type="RefSeq" id="XP_036539372.1">
    <property type="nucleotide sequence ID" value="XM_036683121.1"/>
</dbReference>
<feature type="non-terminal residue" evidence="2">
    <location>
        <position position="1"/>
    </location>
</feature>
<evidence type="ECO:0000256" key="1">
    <source>
        <dbReference type="SAM" id="MobiDB-lite"/>
    </source>
</evidence>
<proteinExistence type="predicted"/>